<evidence type="ECO:0000313" key="2">
    <source>
        <dbReference type="EMBL" id="KXN70263.1"/>
    </source>
</evidence>
<accession>A0A137P5I3</accession>
<feature type="transmembrane region" description="Helical" evidence="1">
    <location>
        <begin position="175"/>
        <end position="199"/>
    </location>
</feature>
<keyword evidence="1" id="KW-0472">Membrane</keyword>
<dbReference type="Proteomes" id="UP000070444">
    <property type="component" value="Unassembled WGS sequence"/>
</dbReference>
<keyword evidence="1" id="KW-0812">Transmembrane</keyword>
<reference evidence="2 3" key="1">
    <citation type="journal article" date="2015" name="Genome Biol. Evol.">
        <title>Phylogenomic analyses indicate that early fungi evolved digesting cell walls of algal ancestors of land plants.</title>
        <authorList>
            <person name="Chang Y."/>
            <person name="Wang S."/>
            <person name="Sekimoto S."/>
            <person name="Aerts A.L."/>
            <person name="Choi C."/>
            <person name="Clum A."/>
            <person name="LaButti K.M."/>
            <person name="Lindquist E.A."/>
            <person name="Yee Ngan C."/>
            <person name="Ohm R.A."/>
            <person name="Salamov A.A."/>
            <person name="Grigoriev I.V."/>
            <person name="Spatafora J.W."/>
            <person name="Berbee M.L."/>
        </authorList>
    </citation>
    <scope>NUCLEOTIDE SEQUENCE [LARGE SCALE GENOMIC DNA]</scope>
    <source>
        <strain evidence="2 3">NRRL 28638</strain>
    </source>
</reference>
<dbReference type="EMBL" id="KQ964507">
    <property type="protein sequence ID" value="KXN70263.1"/>
    <property type="molecule type" value="Genomic_DNA"/>
</dbReference>
<protein>
    <submittedName>
        <fullName evidence="2">Uncharacterized protein</fullName>
    </submittedName>
</protein>
<evidence type="ECO:0000256" key="1">
    <source>
        <dbReference type="SAM" id="Phobius"/>
    </source>
</evidence>
<dbReference type="NCBIfam" id="NF041646">
    <property type="entry name" value="VC0807_fam"/>
    <property type="match status" value="1"/>
</dbReference>
<gene>
    <name evidence="2" type="ORF">CONCODRAFT_78937</name>
</gene>
<organism evidence="2 3">
    <name type="scientific">Conidiobolus coronatus (strain ATCC 28846 / CBS 209.66 / NRRL 28638)</name>
    <name type="common">Delacroixia coronata</name>
    <dbReference type="NCBI Taxonomy" id="796925"/>
    <lineage>
        <taxon>Eukaryota</taxon>
        <taxon>Fungi</taxon>
        <taxon>Fungi incertae sedis</taxon>
        <taxon>Zoopagomycota</taxon>
        <taxon>Entomophthoromycotina</taxon>
        <taxon>Entomophthoromycetes</taxon>
        <taxon>Entomophthorales</taxon>
        <taxon>Ancylistaceae</taxon>
        <taxon>Conidiobolus</taxon>
    </lineage>
</organism>
<keyword evidence="1" id="KW-1133">Transmembrane helix</keyword>
<feature type="transmembrane region" description="Helical" evidence="1">
    <location>
        <begin position="205"/>
        <end position="224"/>
    </location>
</feature>
<feature type="transmembrane region" description="Helical" evidence="1">
    <location>
        <begin position="66"/>
        <end position="85"/>
    </location>
</feature>
<proteinExistence type="predicted"/>
<feature type="transmembrane region" description="Helical" evidence="1">
    <location>
        <begin position="121"/>
        <end position="145"/>
    </location>
</feature>
<dbReference type="AlphaFoldDB" id="A0A137P5I3"/>
<name>A0A137P5I3_CONC2</name>
<keyword evidence="3" id="KW-1185">Reference proteome</keyword>
<sequence length="251" mass="28925">MSDNNSETKFIPTEDDVYFKSLLARMQAKVLYSLEVTWFHIHHNCEISIPIILFINLTKFINHDNAIYYSSIPSIFFFLISSLVYRLYEPMSLLILIGFYLQLLFNHTANQLNLYPAHVNWIVGCLGLQFLLSIPFTKTTVFYLIQPWATFNHPQRLADWHGSWQYAGFRKTMRVLTGVLGIGFILQAILATILVIYVSPNVTKYVCPVIAGVTIAGLMAWLAIYSRMMKKKGDEARARAMRQLEESQQEV</sequence>
<evidence type="ECO:0000313" key="3">
    <source>
        <dbReference type="Proteomes" id="UP000070444"/>
    </source>
</evidence>